<evidence type="ECO:0000313" key="3">
    <source>
        <dbReference type="Proteomes" id="UP000676169"/>
    </source>
</evidence>
<dbReference type="AlphaFoldDB" id="A0A975J2Q6"/>
<dbReference type="KEGG" id="lamb:KBB96_08690"/>
<dbReference type="Gene3D" id="2.180.10.10">
    <property type="entry name" value="RHS repeat-associated core"/>
    <property type="match status" value="1"/>
</dbReference>
<feature type="signal peptide" evidence="1">
    <location>
        <begin position="1"/>
        <end position="27"/>
    </location>
</feature>
<keyword evidence="3" id="KW-1185">Reference proteome</keyword>
<dbReference type="InterPro" id="IPR050708">
    <property type="entry name" value="T6SS_VgrG/RHS"/>
</dbReference>
<dbReference type="InterPro" id="IPR022385">
    <property type="entry name" value="Rhs_assc_core"/>
</dbReference>
<accession>A0A975J2Q6</accession>
<keyword evidence="1" id="KW-0732">Signal</keyword>
<dbReference type="PANTHER" id="PTHR32305">
    <property type="match status" value="1"/>
</dbReference>
<dbReference type="RefSeq" id="WP_211634299.1">
    <property type="nucleotide sequence ID" value="NZ_CP073100.1"/>
</dbReference>
<dbReference type="PANTHER" id="PTHR32305:SF15">
    <property type="entry name" value="PROTEIN RHSA-RELATED"/>
    <property type="match status" value="1"/>
</dbReference>
<protein>
    <submittedName>
        <fullName evidence="2">RHS repeat-associated core domain-containing protein</fullName>
    </submittedName>
</protein>
<evidence type="ECO:0000256" key="1">
    <source>
        <dbReference type="SAM" id="SignalP"/>
    </source>
</evidence>
<organism evidence="2 3">
    <name type="scientific">Luteolibacter ambystomatis</name>
    <dbReference type="NCBI Taxonomy" id="2824561"/>
    <lineage>
        <taxon>Bacteria</taxon>
        <taxon>Pseudomonadati</taxon>
        <taxon>Verrucomicrobiota</taxon>
        <taxon>Verrucomicrobiia</taxon>
        <taxon>Verrucomicrobiales</taxon>
        <taxon>Verrucomicrobiaceae</taxon>
        <taxon>Luteolibacter</taxon>
    </lineage>
</organism>
<dbReference type="EMBL" id="CP073100">
    <property type="protein sequence ID" value="QUE52955.1"/>
    <property type="molecule type" value="Genomic_DNA"/>
</dbReference>
<feature type="chain" id="PRO_5037363091" evidence="1">
    <location>
        <begin position="28"/>
        <end position="457"/>
    </location>
</feature>
<dbReference type="Proteomes" id="UP000676169">
    <property type="component" value="Chromosome"/>
</dbReference>
<sequence>MKIDHGNRFGRAVLAAGFMIPAGLSWAATTGSENYRYDASGNLVEKSIGGQVTHLAYDSTNRLLENGPRTFSYDSSNRLVSEHEAAGESREWSYGYADKVLGVTNDGVKTDFLYNAAGQMVGKISGGTGASYAWDGLALAEENGRVFANEEHFTGGVPVIQGGGEVVVSDHMGTTLLSADHQFESTAFGEGQESGRFTGKIHVDEMGGYLFPCRLYTADSGRWATTDPSGYPDGTNNYSYVNGDPITRADPTGLVEYVWDPTSDYAGLGVFSPKAITTKVAGTVKVNTIDKGNNHYCYQPVVDKAFEFKGGGHIKIPTLGYSNAAGYTTDATFRADVLTHETWHKTHRKTLGDKTYGALETWSASYAGNEFATAGEAMTAGTADFAAAKTATDTKYAANTGRSGSHEGANPASGYYETTIGGVKLFREQNPDWGQPLDTLLGQITVTFTKTAGNCEY</sequence>
<evidence type="ECO:0000313" key="2">
    <source>
        <dbReference type="EMBL" id="QUE52955.1"/>
    </source>
</evidence>
<gene>
    <name evidence="2" type="ORF">KBB96_08690</name>
</gene>
<reference evidence="2" key="1">
    <citation type="submission" date="2021-04" db="EMBL/GenBank/DDBJ databases">
        <title>Luteolibacter sp. 32A isolated from the skin of an Anderson's salamander (Ambystoma andersonii).</title>
        <authorList>
            <person name="Spergser J."/>
            <person name="Busse H.-J."/>
        </authorList>
    </citation>
    <scope>NUCLEOTIDE SEQUENCE</scope>
    <source>
        <strain evidence="2">32A</strain>
    </source>
</reference>
<proteinExistence type="predicted"/>
<dbReference type="NCBIfam" id="TIGR03696">
    <property type="entry name" value="Rhs_assc_core"/>
    <property type="match status" value="1"/>
</dbReference>
<name>A0A975J2Q6_9BACT</name>